<dbReference type="InterPro" id="IPR006544">
    <property type="entry name" value="P-type_TPase_V"/>
</dbReference>
<dbReference type="Pfam" id="PF13246">
    <property type="entry name" value="Cation_ATPase"/>
    <property type="match status" value="1"/>
</dbReference>
<dbReference type="GO" id="GO:0015203">
    <property type="term" value="F:polyamine transmembrane transporter activity"/>
    <property type="evidence" value="ECO:0007669"/>
    <property type="project" value="TreeGrafter"/>
</dbReference>
<evidence type="ECO:0000256" key="7">
    <source>
        <dbReference type="ARBA" id="ARBA00022967"/>
    </source>
</evidence>
<evidence type="ECO:0000256" key="2">
    <source>
        <dbReference type="ARBA" id="ARBA00022553"/>
    </source>
</evidence>
<dbReference type="GO" id="GO:0031902">
    <property type="term" value="C:late endosome membrane"/>
    <property type="evidence" value="ECO:0007669"/>
    <property type="project" value="TreeGrafter"/>
</dbReference>
<keyword evidence="5" id="KW-0067">ATP-binding</keyword>
<keyword evidence="3" id="KW-0479">Metal-binding</keyword>
<evidence type="ECO:0000256" key="3">
    <source>
        <dbReference type="ARBA" id="ARBA00022723"/>
    </source>
</evidence>
<dbReference type="GO" id="GO:0140358">
    <property type="term" value="F:P-type transmembrane transporter activity"/>
    <property type="evidence" value="ECO:0007669"/>
    <property type="project" value="InterPro"/>
</dbReference>
<dbReference type="GO" id="GO:0019829">
    <property type="term" value="F:ATPase-coupled monoatomic cation transmembrane transporter activity"/>
    <property type="evidence" value="ECO:0007669"/>
    <property type="project" value="TreeGrafter"/>
</dbReference>
<evidence type="ECO:0000256" key="4">
    <source>
        <dbReference type="ARBA" id="ARBA00022741"/>
    </source>
</evidence>
<proteinExistence type="predicted"/>
<evidence type="ECO:0000256" key="1">
    <source>
        <dbReference type="ARBA" id="ARBA00004141"/>
    </source>
</evidence>
<comment type="caution">
    <text evidence="8">The sequence shown here is derived from an EMBL/GenBank/DDBJ whole genome shotgun (WGS) entry which is preliminary data.</text>
</comment>
<keyword evidence="7" id="KW-1278">Translocase</keyword>
<evidence type="ECO:0000256" key="6">
    <source>
        <dbReference type="ARBA" id="ARBA00022842"/>
    </source>
</evidence>
<evidence type="ECO:0000313" key="8">
    <source>
        <dbReference type="EMBL" id="PIK35568.1"/>
    </source>
</evidence>
<dbReference type="SUPFAM" id="SSF81660">
    <property type="entry name" value="Metal cation-transporting ATPase, ATP-binding domain N"/>
    <property type="match status" value="1"/>
</dbReference>
<organism evidence="8 9">
    <name type="scientific">Stichopus japonicus</name>
    <name type="common">Sea cucumber</name>
    <dbReference type="NCBI Taxonomy" id="307972"/>
    <lineage>
        <taxon>Eukaryota</taxon>
        <taxon>Metazoa</taxon>
        <taxon>Echinodermata</taxon>
        <taxon>Eleutherozoa</taxon>
        <taxon>Echinozoa</taxon>
        <taxon>Holothuroidea</taxon>
        <taxon>Aspidochirotacea</taxon>
        <taxon>Aspidochirotida</taxon>
        <taxon>Stichopodidae</taxon>
        <taxon>Apostichopus</taxon>
    </lineage>
</organism>
<dbReference type="OrthoDB" id="48943at2759"/>
<dbReference type="GO" id="GO:0005524">
    <property type="term" value="F:ATP binding"/>
    <property type="evidence" value="ECO:0007669"/>
    <property type="project" value="UniProtKB-KW"/>
</dbReference>
<dbReference type="GO" id="GO:0006874">
    <property type="term" value="P:intracellular calcium ion homeostasis"/>
    <property type="evidence" value="ECO:0007669"/>
    <property type="project" value="TreeGrafter"/>
</dbReference>
<evidence type="ECO:0000313" key="9">
    <source>
        <dbReference type="Proteomes" id="UP000230750"/>
    </source>
</evidence>
<feature type="non-terminal residue" evidence="8">
    <location>
        <position position="1"/>
    </location>
</feature>
<dbReference type="GO" id="GO:0046872">
    <property type="term" value="F:metal ion binding"/>
    <property type="evidence" value="ECO:0007669"/>
    <property type="project" value="UniProtKB-KW"/>
</dbReference>
<dbReference type="InterPro" id="IPR023299">
    <property type="entry name" value="ATPase_P-typ_cyto_dom_N"/>
</dbReference>
<dbReference type="PANTHER" id="PTHR45630">
    <property type="entry name" value="CATION-TRANSPORTING ATPASE-RELATED"/>
    <property type="match status" value="1"/>
</dbReference>
<keyword evidence="6" id="KW-0460">Magnesium</keyword>
<keyword evidence="4" id="KW-0547">Nucleotide-binding</keyword>
<keyword evidence="2" id="KW-0597">Phosphoprotein</keyword>
<keyword evidence="9" id="KW-1185">Reference proteome</keyword>
<dbReference type="Proteomes" id="UP000230750">
    <property type="component" value="Unassembled WGS sequence"/>
</dbReference>
<evidence type="ECO:0000256" key="5">
    <source>
        <dbReference type="ARBA" id="ARBA00022840"/>
    </source>
</evidence>
<dbReference type="STRING" id="307972.A0A2G8JIL9"/>
<protein>
    <submittedName>
        <fullName evidence="8">Putative cation-transporting ATPase W08D2.5</fullName>
    </submittedName>
</protein>
<dbReference type="PANTHER" id="PTHR45630:SF8">
    <property type="entry name" value="CATION-TRANSPORTING ATPASE"/>
    <property type="match status" value="1"/>
</dbReference>
<dbReference type="AlphaFoldDB" id="A0A2G8JIL9"/>
<dbReference type="EMBL" id="MRZV01001870">
    <property type="protein sequence ID" value="PIK35568.1"/>
    <property type="molecule type" value="Genomic_DNA"/>
</dbReference>
<dbReference type="Gene3D" id="3.40.1110.10">
    <property type="entry name" value="Calcium-transporting ATPase, cytoplasmic domain N"/>
    <property type="match status" value="1"/>
</dbReference>
<name>A0A2G8JIL9_STIJA</name>
<gene>
    <name evidence="8" type="ORF">BSL78_27603</name>
</gene>
<comment type="subcellular location">
    <subcellularLocation>
        <location evidence="1">Membrane</location>
        <topology evidence="1">Multi-pass membrane protein</topology>
    </subcellularLocation>
</comment>
<sequence>LSGLLTTLQDIATGPALSVLASCHTLTHIKGELVGDPLDIKMFLATDWALMEPTGENSESGATSKRLLVRNHKVHEGTLEVVKLFPFVSSLQRMSVLARTDATSPITVYSKGAPEKIASLCDPETVPHNFKGILESHTRKGFRVIGLATKVLATDVTFTEADQTNRTKLESGLSFVGLLVMQNQLKPETVSVFHQLHTAEKRTIMLTGKVSKG</sequence>
<reference evidence="8 9" key="1">
    <citation type="journal article" date="2017" name="PLoS Biol.">
        <title>The sea cucumber genome provides insights into morphological evolution and visceral regeneration.</title>
        <authorList>
            <person name="Zhang X."/>
            <person name="Sun L."/>
            <person name="Yuan J."/>
            <person name="Sun Y."/>
            <person name="Gao Y."/>
            <person name="Zhang L."/>
            <person name="Li S."/>
            <person name="Dai H."/>
            <person name="Hamel J.F."/>
            <person name="Liu C."/>
            <person name="Yu Y."/>
            <person name="Liu S."/>
            <person name="Lin W."/>
            <person name="Guo K."/>
            <person name="Jin S."/>
            <person name="Xu P."/>
            <person name="Storey K.B."/>
            <person name="Huan P."/>
            <person name="Zhang T."/>
            <person name="Zhou Y."/>
            <person name="Zhang J."/>
            <person name="Lin C."/>
            <person name="Li X."/>
            <person name="Xing L."/>
            <person name="Huo D."/>
            <person name="Sun M."/>
            <person name="Wang L."/>
            <person name="Mercier A."/>
            <person name="Li F."/>
            <person name="Yang H."/>
            <person name="Xiang J."/>
        </authorList>
    </citation>
    <scope>NUCLEOTIDE SEQUENCE [LARGE SCALE GENOMIC DNA]</scope>
    <source>
        <strain evidence="8">Shaxun</strain>
        <tissue evidence="8">Muscle</tissue>
    </source>
</reference>
<accession>A0A2G8JIL9</accession>